<dbReference type="GO" id="GO:0006508">
    <property type="term" value="P:proteolysis"/>
    <property type="evidence" value="ECO:0007669"/>
    <property type="project" value="UniProtKB-KW"/>
</dbReference>
<protein>
    <recommendedName>
        <fullName evidence="9">limulus clotting factor C</fullName>
        <ecNumber evidence="9">3.4.21.84</ecNumber>
    </recommendedName>
</protein>
<evidence type="ECO:0000256" key="1">
    <source>
        <dbReference type="ARBA" id="ARBA00022659"/>
    </source>
</evidence>
<dbReference type="InterPro" id="IPR009003">
    <property type="entry name" value="Peptidase_S1_PA"/>
</dbReference>
<keyword evidence="4" id="KW-0378">Hydrolase</keyword>
<keyword evidence="3" id="KW-0732">Signal</keyword>
<dbReference type="SMART" id="SM00020">
    <property type="entry name" value="Tryp_SPc"/>
    <property type="match status" value="1"/>
</dbReference>
<keyword evidence="2" id="KW-0645">Protease</keyword>
<dbReference type="EC" id="3.4.21.84" evidence="9"/>
<reference evidence="11 12" key="1">
    <citation type="journal article" date="2011" name="Science">
        <title>The ecoresponsive genome of Daphnia pulex.</title>
        <authorList>
            <person name="Colbourne J.K."/>
            <person name="Pfrender M.E."/>
            <person name="Gilbert D."/>
            <person name="Thomas W.K."/>
            <person name="Tucker A."/>
            <person name="Oakley T.H."/>
            <person name="Tokishita S."/>
            <person name="Aerts A."/>
            <person name="Arnold G.J."/>
            <person name="Basu M.K."/>
            <person name="Bauer D.J."/>
            <person name="Caceres C.E."/>
            <person name="Carmel L."/>
            <person name="Casola C."/>
            <person name="Choi J.H."/>
            <person name="Detter J.C."/>
            <person name="Dong Q."/>
            <person name="Dusheyko S."/>
            <person name="Eads B.D."/>
            <person name="Frohlich T."/>
            <person name="Geiler-Samerotte K.A."/>
            <person name="Gerlach D."/>
            <person name="Hatcher P."/>
            <person name="Jogdeo S."/>
            <person name="Krijgsveld J."/>
            <person name="Kriventseva E.V."/>
            <person name="Kultz D."/>
            <person name="Laforsch C."/>
            <person name="Lindquist E."/>
            <person name="Lopez J."/>
            <person name="Manak J.R."/>
            <person name="Muller J."/>
            <person name="Pangilinan J."/>
            <person name="Patwardhan R.P."/>
            <person name="Pitluck S."/>
            <person name="Pritham E.J."/>
            <person name="Rechtsteiner A."/>
            <person name="Rho M."/>
            <person name="Rogozin I.B."/>
            <person name="Sakarya O."/>
            <person name="Salamov A."/>
            <person name="Schaack S."/>
            <person name="Shapiro H."/>
            <person name="Shiga Y."/>
            <person name="Skalitzky C."/>
            <person name="Smith Z."/>
            <person name="Souvorov A."/>
            <person name="Sung W."/>
            <person name="Tang Z."/>
            <person name="Tsuchiya D."/>
            <person name="Tu H."/>
            <person name="Vos H."/>
            <person name="Wang M."/>
            <person name="Wolf Y.I."/>
            <person name="Yamagata H."/>
            <person name="Yamada T."/>
            <person name="Ye Y."/>
            <person name="Shaw J.R."/>
            <person name="Andrews J."/>
            <person name="Crease T.J."/>
            <person name="Tang H."/>
            <person name="Lucas S.M."/>
            <person name="Robertson H.M."/>
            <person name="Bork P."/>
            <person name="Koonin E.V."/>
            <person name="Zdobnov E.M."/>
            <person name="Grigoriev I.V."/>
            <person name="Lynch M."/>
            <person name="Boore J.L."/>
        </authorList>
    </citation>
    <scope>NUCLEOTIDE SEQUENCE [LARGE SCALE GENOMIC DNA]</scope>
</reference>
<dbReference type="PANTHER" id="PTHR24260:SF145">
    <property type="entry name" value="FI17609P1-RELATED"/>
    <property type="match status" value="1"/>
</dbReference>
<evidence type="ECO:0000313" key="11">
    <source>
        <dbReference type="EMBL" id="EFX82218.1"/>
    </source>
</evidence>
<evidence type="ECO:0000256" key="3">
    <source>
        <dbReference type="ARBA" id="ARBA00022729"/>
    </source>
</evidence>
<name>E9GE76_DAPPU</name>
<dbReference type="HOGENOM" id="CLU_006842_7_0_1"/>
<evidence type="ECO:0000256" key="2">
    <source>
        <dbReference type="ARBA" id="ARBA00022670"/>
    </source>
</evidence>
<dbReference type="AlphaFoldDB" id="E9GE76"/>
<gene>
    <name evidence="11" type="ORF">DAPPUDRAFT_33543</name>
</gene>
<dbReference type="GO" id="GO:0042381">
    <property type="term" value="P:hemolymph coagulation"/>
    <property type="evidence" value="ECO:0007669"/>
    <property type="project" value="UniProtKB-KW"/>
</dbReference>
<feature type="non-terminal residue" evidence="11">
    <location>
        <position position="244"/>
    </location>
</feature>
<dbReference type="PhylomeDB" id="E9GE76"/>
<comment type="catalytic activity">
    <reaction evidence="8">
        <text>Selective cleavage of 103-Arg-|-Ser-104 and 124-Ile-|-Ile-125 bonds in Limulus clotting factor B to form activated factor B. Cleavage of -Pro-Arg-|-Xaa- bonds in synthetic substrates.</text>
        <dbReference type="EC" id="3.4.21.84"/>
    </reaction>
</comment>
<feature type="domain" description="Peptidase S1" evidence="10">
    <location>
        <begin position="2"/>
        <end position="242"/>
    </location>
</feature>
<dbReference type="CDD" id="cd00190">
    <property type="entry name" value="Tryp_SPc"/>
    <property type="match status" value="1"/>
</dbReference>
<dbReference type="Gene3D" id="2.40.10.10">
    <property type="entry name" value="Trypsin-like serine proteases"/>
    <property type="match status" value="1"/>
</dbReference>
<feature type="non-terminal residue" evidence="11">
    <location>
        <position position="1"/>
    </location>
</feature>
<dbReference type="SUPFAM" id="SSF50494">
    <property type="entry name" value="Trypsin-like serine proteases"/>
    <property type="match status" value="1"/>
</dbReference>
<dbReference type="InterPro" id="IPR001254">
    <property type="entry name" value="Trypsin_dom"/>
</dbReference>
<keyword evidence="1" id="KW-0768">Sushi</keyword>
<evidence type="ECO:0000313" key="12">
    <source>
        <dbReference type="Proteomes" id="UP000000305"/>
    </source>
</evidence>
<keyword evidence="7" id="KW-1015">Disulfide bond</keyword>
<dbReference type="PROSITE" id="PS50240">
    <property type="entry name" value="TRYPSIN_DOM"/>
    <property type="match status" value="1"/>
</dbReference>
<dbReference type="GO" id="GO:0005615">
    <property type="term" value="C:extracellular space"/>
    <property type="evidence" value="ECO:0000318"/>
    <property type="project" value="GO_Central"/>
</dbReference>
<evidence type="ECO:0000256" key="4">
    <source>
        <dbReference type="ARBA" id="ARBA00022801"/>
    </source>
</evidence>
<keyword evidence="6" id="KW-0720">Serine protease</keyword>
<dbReference type="Pfam" id="PF00089">
    <property type="entry name" value="Trypsin"/>
    <property type="match status" value="1"/>
</dbReference>
<keyword evidence="12" id="KW-1185">Reference proteome</keyword>
<dbReference type="GO" id="GO:0045087">
    <property type="term" value="P:innate immune response"/>
    <property type="evidence" value="ECO:0000318"/>
    <property type="project" value="GO_Central"/>
</dbReference>
<dbReference type="GO" id="GO:0004252">
    <property type="term" value="F:serine-type endopeptidase activity"/>
    <property type="evidence" value="ECO:0007669"/>
    <property type="project" value="InterPro"/>
</dbReference>
<evidence type="ECO:0000256" key="9">
    <source>
        <dbReference type="ARBA" id="ARBA00066707"/>
    </source>
</evidence>
<dbReference type="OrthoDB" id="5565075at2759"/>
<dbReference type="PANTHER" id="PTHR24260">
    <property type="match status" value="1"/>
</dbReference>
<dbReference type="InterPro" id="IPR001314">
    <property type="entry name" value="Peptidase_S1A"/>
</dbReference>
<evidence type="ECO:0000256" key="6">
    <source>
        <dbReference type="ARBA" id="ARBA00022825"/>
    </source>
</evidence>
<dbReference type="eggNOG" id="KOG3627">
    <property type="taxonomic scope" value="Eukaryota"/>
</dbReference>
<proteinExistence type="predicted"/>
<evidence type="ECO:0000256" key="7">
    <source>
        <dbReference type="ARBA" id="ARBA00023157"/>
    </source>
</evidence>
<dbReference type="Proteomes" id="UP000000305">
    <property type="component" value="Unassembled WGS sequence"/>
</dbReference>
<accession>E9GE76</accession>
<dbReference type="InParanoid" id="E9GE76"/>
<evidence type="ECO:0000259" key="10">
    <source>
        <dbReference type="PROSITE" id="PS50240"/>
    </source>
</evidence>
<dbReference type="KEGG" id="dpx:DAPPUDRAFT_33543"/>
<evidence type="ECO:0000256" key="8">
    <source>
        <dbReference type="ARBA" id="ARBA00052079"/>
    </source>
</evidence>
<dbReference type="PRINTS" id="PR00722">
    <property type="entry name" value="CHYMOTRYPSIN"/>
</dbReference>
<dbReference type="FunFam" id="2.40.10.10:FF:000120">
    <property type="entry name" value="Putative serine protease"/>
    <property type="match status" value="1"/>
</dbReference>
<dbReference type="InterPro" id="IPR043504">
    <property type="entry name" value="Peptidase_S1_PA_chymotrypsin"/>
</dbReference>
<keyword evidence="5" id="KW-0353">Hemolymph clotting</keyword>
<dbReference type="EMBL" id="GL732540">
    <property type="protein sequence ID" value="EFX82218.1"/>
    <property type="molecule type" value="Genomic_DNA"/>
</dbReference>
<dbReference type="InterPro" id="IPR051333">
    <property type="entry name" value="CLIP_Serine_Protease"/>
</dbReference>
<organism evidence="11 12">
    <name type="scientific">Daphnia pulex</name>
    <name type="common">Water flea</name>
    <dbReference type="NCBI Taxonomy" id="6669"/>
    <lineage>
        <taxon>Eukaryota</taxon>
        <taxon>Metazoa</taxon>
        <taxon>Ecdysozoa</taxon>
        <taxon>Arthropoda</taxon>
        <taxon>Crustacea</taxon>
        <taxon>Branchiopoda</taxon>
        <taxon>Diplostraca</taxon>
        <taxon>Cladocera</taxon>
        <taxon>Anomopoda</taxon>
        <taxon>Daphniidae</taxon>
        <taxon>Daphnia</taxon>
    </lineage>
</organism>
<evidence type="ECO:0000256" key="5">
    <source>
        <dbReference type="ARBA" id="ARBA00022820"/>
    </source>
</evidence>
<sequence length="244" mass="25876">RIVGGDPASPNEFPWQAFLNVGMTSGATYYCGGTLIADRWILTSANCLVVSGQTLKSVNVYLGAHDITATSEVNRRVYSGSQVFLHPDYNANNQAGDIAMIQLTTSVTYTQYIRPVCLATSTEPDYASSPVTVTGWGTTYDGASSLNSLLRKVSVPVITNAECSSTYGSNVVTDKIICTSGANSRGICTGDGGGPMNFKQSDGTWKQIGIVSFVSASGCQRGYPSGYTRLSSYATWVQSVMSSN</sequence>